<keyword evidence="2" id="KW-1185">Reference proteome</keyword>
<reference evidence="1 2" key="1">
    <citation type="journal article" date="2013" name="Genome Biol. Evol.">
        <title>Life in an arsenic-containing gold mine: genome and physiology of the autotrophic arsenite-oxidizing bacterium rhizobium sp. NT-26.</title>
        <authorList>
            <person name="Andres J."/>
            <person name="Arsene-Ploetze F."/>
            <person name="Barbe V."/>
            <person name="Brochier-Armanet C."/>
            <person name="Cleiss-Arnold J."/>
            <person name="Coppee J.Y."/>
            <person name="Dillies M.A."/>
            <person name="Geist"/>
            <person name="L"/>
            <person name="Joublin A."/>
            <person name="Koechler S."/>
            <person name="Lassalle F."/>
            <person name="Marchal M."/>
            <person name="Medigue C."/>
            <person name="Muller D."/>
            <person name="Nesme X."/>
            <person name="Plewniak F."/>
            <person name="Proux C."/>
            <person name="Ramirez-Bahena M.H."/>
            <person name="Schenowitz C."/>
            <person name="Sismeiro O."/>
            <person name="Vallenet D."/>
            <person name="Santini J.M."/>
            <person name="Bertin P.N."/>
        </authorList>
    </citation>
    <scope>NUCLEOTIDE SEQUENCE [LARGE SCALE GENOMIC DNA]</scope>
    <source>
        <strain evidence="1 2">NT-26</strain>
    </source>
</reference>
<dbReference type="AlphaFoldDB" id="L0NI86"/>
<dbReference type="KEGG" id="rht:NT26_3076"/>
<dbReference type="STRING" id="1125847.NT26_3076"/>
<dbReference type="EMBL" id="FO082820">
    <property type="protein sequence ID" value="CCF20800.1"/>
    <property type="molecule type" value="Genomic_DNA"/>
</dbReference>
<accession>L0NI86</accession>
<gene>
    <name evidence="1" type="ORF">NT26_3076</name>
</gene>
<dbReference type="Proteomes" id="UP000010792">
    <property type="component" value="Chromosome"/>
</dbReference>
<protein>
    <submittedName>
        <fullName evidence="1">Uncharacterized protein</fullName>
    </submittedName>
</protein>
<evidence type="ECO:0000313" key="2">
    <source>
        <dbReference type="Proteomes" id="UP000010792"/>
    </source>
</evidence>
<sequence>MTGIDYLSPDVLIIILEHLSSEPALFPLRTGFNVRTLNALTAEQGGWRGGAVPLTILRTAATVRKLKPHLRYPAASTSDP</sequence>
<proteinExistence type="predicted"/>
<evidence type="ECO:0000313" key="1">
    <source>
        <dbReference type="EMBL" id="CCF20800.1"/>
    </source>
</evidence>
<name>L0NI86_9HYPH</name>
<organism evidence="1 2">
    <name type="scientific">Pseudorhizobium banfieldiae</name>
    <dbReference type="NCBI Taxonomy" id="1125847"/>
    <lineage>
        <taxon>Bacteria</taxon>
        <taxon>Pseudomonadati</taxon>
        <taxon>Pseudomonadota</taxon>
        <taxon>Alphaproteobacteria</taxon>
        <taxon>Hyphomicrobiales</taxon>
        <taxon>Rhizobiaceae</taxon>
        <taxon>Rhizobium/Agrobacterium group</taxon>
        <taxon>Pseudorhizobium</taxon>
    </lineage>
</organism>